<dbReference type="PANTHER" id="PTHR33911:SF1">
    <property type="entry name" value="RRNA-PROCESSING PROTEIN EFG1"/>
    <property type="match status" value="1"/>
</dbReference>
<feature type="non-terminal residue" evidence="9">
    <location>
        <position position="298"/>
    </location>
</feature>
<dbReference type="Proteomes" id="UP000824469">
    <property type="component" value="Unassembled WGS sequence"/>
</dbReference>
<name>A0AA38FNA0_TAXCH</name>
<evidence type="ECO:0000256" key="1">
    <source>
        <dbReference type="ARBA" id="ARBA00004604"/>
    </source>
</evidence>
<organism evidence="9 10">
    <name type="scientific">Taxus chinensis</name>
    <name type="common">Chinese yew</name>
    <name type="synonym">Taxus wallichiana var. chinensis</name>
    <dbReference type="NCBI Taxonomy" id="29808"/>
    <lineage>
        <taxon>Eukaryota</taxon>
        <taxon>Viridiplantae</taxon>
        <taxon>Streptophyta</taxon>
        <taxon>Embryophyta</taxon>
        <taxon>Tracheophyta</taxon>
        <taxon>Spermatophyta</taxon>
        <taxon>Pinopsida</taxon>
        <taxon>Pinidae</taxon>
        <taxon>Conifers II</taxon>
        <taxon>Cupressales</taxon>
        <taxon>Taxaceae</taxon>
        <taxon>Taxus</taxon>
    </lineage>
</organism>
<dbReference type="GO" id="GO:0000462">
    <property type="term" value="P:maturation of SSU-rRNA from tricistronic rRNA transcript (SSU-rRNA, 5.8S rRNA, LSU-rRNA)"/>
    <property type="evidence" value="ECO:0007669"/>
    <property type="project" value="TreeGrafter"/>
</dbReference>
<comment type="similarity">
    <text evidence="2">Belongs to the EFG1 family.</text>
</comment>
<gene>
    <name evidence="9" type="ORF">KI387_035187</name>
</gene>
<dbReference type="InterPro" id="IPR050786">
    <property type="entry name" value="EFG1_rRNA-proc"/>
</dbReference>
<evidence type="ECO:0000256" key="4">
    <source>
        <dbReference type="ARBA" id="ARBA00019827"/>
    </source>
</evidence>
<keyword evidence="5" id="KW-0698">rRNA processing</keyword>
<dbReference type="OMA" id="FMGGNDP"/>
<feature type="compositionally biased region" description="Low complexity" evidence="8">
    <location>
        <begin position="269"/>
        <end position="284"/>
    </location>
</feature>
<dbReference type="PANTHER" id="PTHR33911">
    <property type="entry name" value="RRNA-PROCESSING PROTEIN EFG1"/>
    <property type="match status" value="1"/>
</dbReference>
<dbReference type="Pfam" id="PF10153">
    <property type="entry name" value="Efg1"/>
    <property type="match status" value="1"/>
</dbReference>
<protein>
    <recommendedName>
        <fullName evidence="3">rRNA-processing protein EFG1</fullName>
    </recommendedName>
    <alternativeName>
        <fullName evidence="4">rRNA-processing protein efg1</fullName>
    </alternativeName>
</protein>
<proteinExistence type="inferred from homology"/>
<feature type="region of interest" description="Disordered" evidence="8">
    <location>
        <begin position="210"/>
        <end position="298"/>
    </location>
</feature>
<dbReference type="InterPro" id="IPR019310">
    <property type="entry name" value="Efg1"/>
</dbReference>
<keyword evidence="6" id="KW-0175">Coiled coil</keyword>
<evidence type="ECO:0000313" key="10">
    <source>
        <dbReference type="Proteomes" id="UP000824469"/>
    </source>
</evidence>
<accession>A0AA38FNA0</accession>
<comment type="caution">
    <text evidence="9">The sequence shown here is derived from an EMBL/GenBank/DDBJ whole genome shotgun (WGS) entry which is preliminary data.</text>
</comment>
<dbReference type="AlphaFoldDB" id="A0AA38FNA0"/>
<evidence type="ECO:0000256" key="6">
    <source>
        <dbReference type="ARBA" id="ARBA00023054"/>
    </source>
</evidence>
<dbReference type="GO" id="GO:0005730">
    <property type="term" value="C:nucleolus"/>
    <property type="evidence" value="ECO:0007669"/>
    <property type="project" value="UniProtKB-SubCell"/>
</dbReference>
<evidence type="ECO:0000256" key="8">
    <source>
        <dbReference type="SAM" id="MobiDB-lite"/>
    </source>
</evidence>
<comment type="subcellular location">
    <subcellularLocation>
        <location evidence="1">Nucleus</location>
        <location evidence="1">Nucleolus</location>
    </subcellularLocation>
</comment>
<reference evidence="9 10" key="1">
    <citation type="journal article" date="2021" name="Nat. Plants">
        <title>The Taxus genome provides insights into paclitaxel biosynthesis.</title>
        <authorList>
            <person name="Xiong X."/>
            <person name="Gou J."/>
            <person name="Liao Q."/>
            <person name="Li Y."/>
            <person name="Zhou Q."/>
            <person name="Bi G."/>
            <person name="Li C."/>
            <person name="Du R."/>
            <person name="Wang X."/>
            <person name="Sun T."/>
            <person name="Guo L."/>
            <person name="Liang H."/>
            <person name="Lu P."/>
            <person name="Wu Y."/>
            <person name="Zhang Z."/>
            <person name="Ro D.K."/>
            <person name="Shang Y."/>
            <person name="Huang S."/>
            <person name="Yan J."/>
        </authorList>
    </citation>
    <scope>NUCLEOTIDE SEQUENCE [LARGE SCALE GENOMIC DNA]</scope>
    <source>
        <strain evidence="9">Ta-2019</strain>
    </source>
</reference>
<dbReference type="GO" id="GO:0030688">
    <property type="term" value="C:preribosome, small subunit precursor"/>
    <property type="evidence" value="ECO:0007669"/>
    <property type="project" value="TreeGrafter"/>
</dbReference>
<evidence type="ECO:0000256" key="7">
    <source>
        <dbReference type="ARBA" id="ARBA00023242"/>
    </source>
</evidence>
<evidence type="ECO:0000256" key="5">
    <source>
        <dbReference type="ARBA" id="ARBA00022552"/>
    </source>
</evidence>
<sequence>MAHGDYGKRRVSGRPPNAGRGLGVRSKELEKKEKKAKAASLKNQIRSIQRLLRKNLPQEIKEAQKKKLEELRKLVELQAQSELERKMALRYRKVKFFERRKIERRIRRLEKQQRAALEHTGEEVAAQACELAQLKEDLEYVRFFPKTEKYVSLFMGGNDPELVGIRNNLRERIKANVASAAASGVDLEETGSDDDGAMDISEDEFFLAGSSSDEADADDEWTDKSTREPASSASGRATSGMSSDEKNKRQKSARALMPPPRPWSNPSTSNSSGVPSRGGRPSSSHTLAGKARSHVSNR</sequence>
<dbReference type="EMBL" id="JAHRHJ020000007">
    <property type="protein sequence ID" value="KAH9307276.1"/>
    <property type="molecule type" value="Genomic_DNA"/>
</dbReference>
<keyword evidence="7" id="KW-0539">Nucleus</keyword>
<evidence type="ECO:0000256" key="3">
    <source>
        <dbReference type="ARBA" id="ARBA00018689"/>
    </source>
</evidence>
<feature type="region of interest" description="Disordered" evidence="8">
    <location>
        <begin position="1"/>
        <end position="41"/>
    </location>
</feature>
<evidence type="ECO:0000313" key="9">
    <source>
        <dbReference type="EMBL" id="KAH9307276.1"/>
    </source>
</evidence>
<feature type="compositionally biased region" description="Polar residues" evidence="8">
    <location>
        <begin position="228"/>
        <end position="242"/>
    </location>
</feature>
<evidence type="ECO:0000256" key="2">
    <source>
        <dbReference type="ARBA" id="ARBA00006916"/>
    </source>
</evidence>
<keyword evidence="10" id="KW-1185">Reference proteome</keyword>